<dbReference type="Proteomes" id="UP001230051">
    <property type="component" value="Unassembled WGS sequence"/>
</dbReference>
<accession>A0AAD8CD16</accession>
<keyword evidence="5" id="KW-0804">Transcription</keyword>
<dbReference type="PANTHER" id="PTHR46304:SF2">
    <property type="entry name" value="GENERAL TRANSCRIPTION FACTOR II-I"/>
    <property type="match status" value="1"/>
</dbReference>
<dbReference type="EMBL" id="JAGXEW010001521">
    <property type="protein sequence ID" value="KAK1127097.1"/>
    <property type="molecule type" value="Genomic_DNA"/>
</dbReference>
<evidence type="ECO:0000256" key="6">
    <source>
        <dbReference type="ARBA" id="ARBA00023242"/>
    </source>
</evidence>
<evidence type="ECO:0000256" key="3">
    <source>
        <dbReference type="ARBA" id="ARBA00023015"/>
    </source>
</evidence>
<evidence type="ECO:0000256" key="7">
    <source>
        <dbReference type="SAM" id="MobiDB-lite"/>
    </source>
</evidence>
<dbReference type="PANTHER" id="PTHR46304">
    <property type="entry name" value="GENERAL TRANSCRIPTION FACTOR II-I REPEAT DOMAIN-CONTAINING PROTEIN 1"/>
    <property type="match status" value="1"/>
</dbReference>
<proteinExistence type="predicted"/>
<keyword evidence="6" id="KW-0539">Nucleus</keyword>
<keyword evidence="3" id="KW-0805">Transcription regulation</keyword>
<evidence type="ECO:0000313" key="8">
    <source>
        <dbReference type="EMBL" id="KAK1127097.1"/>
    </source>
</evidence>
<dbReference type="InterPro" id="IPR036647">
    <property type="entry name" value="GTF2I-like_rpt_sf"/>
</dbReference>
<protein>
    <submittedName>
        <fullName evidence="8">Uncharacterized protein</fullName>
    </submittedName>
</protein>
<dbReference type="SUPFAM" id="SSF117773">
    <property type="entry name" value="GTF2I-like repeat"/>
    <property type="match status" value="1"/>
</dbReference>
<dbReference type="GO" id="GO:0005634">
    <property type="term" value="C:nucleus"/>
    <property type="evidence" value="ECO:0007669"/>
    <property type="project" value="UniProtKB-SubCell"/>
</dbReference>
<evidence type="ECO:0000256" key="4">
    <source>
        <dbReference type="ARBA" id="ARBA00023125"/>
    </source>
</evidence>
<dbReference type="PROSITE" id="PS51139">
    <property type="entry name" value="GTF2I"/>
    <property type="match status" value="1"/>
</dbReference>
<name>A0AAD8CD16_ACIOX</name>
<keyword evidence="4" id="KW-0238">DNA-binding</keyword>
<gene>
    <name evidence="8" type="ORF">AOXY_G38609</name>
</gene>
<evidence type="ECO:0000313" key="9">
    <source>
        <dbReference type="Proteomes" id="UP001230051"/>
    </source>
</evidence>
<keyword evidence="2" id="KW-0677">Repeat</keyword>
<evidence type="ECO:0000256" key="1">
    <source>
        <dbReference type="ARBA" id="ARBA00004123"/>
    </source>
</evidence>
<dbReference type="GO" id="GO:0003677">
    <property type="term" value="F:DNA binding"/>
    <property type="evidence" value="ECO:0007669"/>
    <property type="project" value="UniProtKB-KW"/>
</dbReference>
<dbReference type="InterPro" id="IPR004212">
    <property type="entry name" value="GTF2I"/>
</dbReference>
<feature type="region of interest" description="Disordered" evidence="7">
    <location>
        <begin position="134"/>
        <end position="153"/>
    </location>
</feature>
<comment type="subcellular location">
    <subcellularLocation>
        <location evidence="1">Nucleus</location>
    </subcellularLocation>
</comment>
<sequence length="209" mass="23455">MKRGKAYVNTRKDFQQDFVKYCVTEEEKLTRLQKLRSSSPECEPEEVIDIEALEKAVEDLFCICYGKALGKPSIVPVPYEKIQSDPSAVAIQGLPDGVCFKHPASYNISTLKQILERKSQITFVIKRPFLEAKKEKEEQGSKAPDCGSGSWSPSNFVTVEVKSEPHDDQGDLEMTAVTVKEEIEDEETQHPLTGWSPSRCLIALPQCCL</sequence>
<keyword evidence="9" id="KW-1185">Reference proteome</keyword>
<organism evidence="8 9">
    <name type="scientific">Acipenser oxyrinchus oxyrinchus</name>
    <dbReference type="NCBI Taxonomy" id="40147"/>
    <lineage>
        <taxon>Eukaryota</taxon>
        <taxon>Metazoa</taxon>
        <taxon>Chordata</taxon>
        <taxon>Craniata</taxon>
        <taxon>Vertebrata</taxon>
        <taxon>Euteleostomi</taxon>
        <taxon>Actinopterygii</taxon>
        <taxon>Chondrostei</taxon>
        <taxon>Acipenseriformes</taxon>
        <taxon>Acipenseridae</taxon>
        <taxon>Acipenser</taxon>
    </lineage>
</organism>
<comment type="caution">
    <text evidence="8">The sequence shown here is derived from an EMBL/GenBank/DDBJ whole genome shotgun (WGS) entry which is preliminary data.</text>
</comment>
<dbReference type="Gene3D" id="3.90.1460.10">
    <property type="entry name" value="GTF2I-like"/>
    <property type="match status" value="1"/>
</dbReference>
<dbReference type="Pfam" id="PF02946">
    <property type="entry name" value="GTF2I"/>
    <property type="match status" value="1"/>
</dbReference>
<reference evidence="8" key="1">
    <citation type="submission" date="2022-02" db="EMBL/GenBank/DDBJ databases">
        <title>Atlantic sturgeon de novo genome assembly.</title>
        <authorList>
            <person name="Stock M."/>
            <person name="Klopp C."/>
            <person name="Guiguen Y."/>
            <person name="Cabau C."/>
            <person name="Parinello H."/>
            <person name="Santidrian Yebra-Pimentel E."/>
            <person name="Kuhl H."/>
            <person name="Dirks R.P."/>
            <person name="Guessner J."/>
            <person name="Wuertz S."/>
            <person name="Du K."/>
            <person name="Schartl M."/>
        </authorList>
    </citation>
    <scope>NUCLEOTIDE SEQUENCE</scope>
    <source>
        <strain evidence="8">STURGEONOMICS-FGT-2020</strain>
        <tissue evidence="8">Whole blood</tissue>
    </source>
</reference>
<dbReference type="AlphaFoldDB" id="A0AAD8CD16"/>
<dbReference type="GO" id="GO:0003700">
    <property type="term" value="F:DNA-binding transcription factor activity"/>
    <property type="evidence" value="ECO:0007669"/>
    <property type="project" value="TreeGrafter"/>
</dbReference>
<evidence type="ECO:0000256" key="2">
    <source>
        <dbReference type="ARBA" id="ARBA00022737"/>
    </source>
</evidence>
<evidence type="ECO:0000256" key="5">
    <source>
        <dbReference type="ARBA" id="ARBA00023163"/>
    </source>
</evidence>